<organism evidence="2 3">
    <name type="scientific">Oceanidesulfovibrio indonesiensis</name>
    <dbReference type="NCBI Taxonomy" id="54767"/>
    <lineage>
        <taxon>Bacteria</taxon>
        <taxon>Pseudomonadati</taxon>
        <taxon>Thermodesulfobacteriota</taxon>
        <taxon>Desulfovibrionia</taxon>
        <taxon>Desulfovibrionales</taxon>
        <taxon>Desulfovibrionaceae</taxon>
        <taxon>Oceanidesulfovibrio</taxon>
    </lineage>
</organism>
<dbReference type="AlphaFoldDB" id="A0A7M3MBS6"/>
<dbReference type="Proteomes" id="UP000448292">
    <property type="component" value="Unassembled WGS sequence"/>
</dbReference>
<keyword evidence="3" id="KW-1185">Reference proteome</keyword>
<dbReference type="RefSeq" id="WP_144303961.1">
    <property type="nucleotide sequence ID" value="NZ_QMIE01000015.1"/>
</dbReference>
<evidence type="ECO:0008006" key="4">
    <source>
        <dbReference type="Google" id="ProtNLM"/>
    </source>
</evidence>
<evidence type="ECO:0000313" key="2">
    <source>
        <dbReference type="EMBL" id="TVM15636.1"/>
    </source>
</evidence>
<proteinExistence type="predicted"/>
<dbReference type="EMBL" id="QMIE01000015">
    <property type="protein sequence ID" value="TVM15636.1"/>
    <property type="molecule type" value="Genomic_DNA"/>
</dbReference>
<gene>
    <name evidence="2" type="ORF">DPQ33_14645</name>
</gene>
<protein>
    <recommendedName>
        <fullName evidence="4">DUF3617 domain-containing protein</fullName>
    </recommendedName>
</protein>
<keyword evidence="1" id="KW-0732">Signal</keyword>
<dbReference type="OrthoDB" id="9180646at2"/>
<comment type="caution">
    <text evidence="2">The sequence shown here is derived from an EMBL/GenBank/DDBJ whole genome shotgun (WGS) entry which is preliminary data.</text>
</comment>
<reference evidence="2 3" key="1">
    <citation type="submission" date="2018-06" db="EMBL/GenBank/DDBJ databases">
        <title>Complete genome of Desulfovibrio indonesiensis P37SLT.</title>
        <authorList>
            <person name="Crispim J.S."/>
            <person name="Vidigal P.M.P."/>
            <person name="Silva L.C.F."/>
            <person name="Laguardia C.N."/>
            <person name="Araujo L.C."/>
            <person name="Dias R.S."/>
            <person name="Sousa M.P."/>
            <person name="Paula S.O."/>
            <person name="Silva C."/>
        </authorList>
    </citation>
    <scope>NUCLEOTIDE SEQUENCE [LARGE SCALE GENOMIC DNA]</scope>
    <source>
        <strain evidence="2 3">P37SLT</strain>
    </source>
</reference>
<sequence length="136" mass="14733">MRNLLLLFVAGLLLVAAAPASAQIKYGTWEITTKVSMPGMPMEMPAMTHTQCLTEDGMTPQAEQPDHNCETESRVEGDTVHYTVICDSPEGSMRGEGTATYAGDTMSGSMHMVMEGDDGDMEVTQEYSGRYLGPCE</sequence>
<name>A0A7M3MBS6_9BACT</name>
<feature type="chain" id="PRO_5029779033" description="DUF3617 domain-containing protein" evidence="1">
    <location>
        <begin position="23"/>
        <end position="136"/>
    </location>
</feature>
<accession>A0A7M3MBS6</accession>
<evidence type="ECO:0000256" key="1">
    <source>
        <dbReference type="SAM" id="SignalP"/>
    </source>
</evidence>
<dbReference type="Pfam" id="PF12276">
    <property type="entry name" value="DUF3617"/>
    <property type="match status" value="1"/>
</dbReference>
<dbReference type="InterPro" id="IPR022061">
    <property type="entry name" value="DUF3617"/>
</dbReference>
<evidence type="ECO:0000313" key="3">
    <source>
        <dbReference type="Proteomes" id="UP000448292"/>
    </source>
</evidence>
<feature type="signal peptide" evidence="1">
    <location>
        <begin position="1"/>
        <end position="22"/>
    </location>
</feature>